<name>A0A917BPL7_9HYPH</name>
<dbReference type="Proteomes" id="UP000606044">
    <property type="component" value="Unassembled WGS sequence"/>
</dbReference>
<organism evidence="2 3">
    <name type="scientific">Azorhizobium oxalatiphilum</name>
    <dbReference type="NCBI Taxonomy" id="980631"/>
    <lineage>
        <taxon>Bacteria</taxon>
        <taxon>Pseudomonadati</taxon>
        <taxon>Pseudomonadota</taxon>
        <taxon>Alphaproteobacteria</taxon>
        <taxon>Hyphomicrobiales</taxon>
        <taxon>Xanthobacteraceae</taxon>
        <taxon>Azorhizobium</taxon>
    </lineage>
</organism>
<dbReference type="GO" id="GO:0019867">
    <property type="term" value="C:outer membrane"/>
    <property type="evidence" value="ECO:0007669"/>
    <property type="project" value="InterPro"/>
</dbReference>
<dbReference type="AlphaFoldDB" id="A0A917BPL7"/>
<evidence type="ECO:0000313" key="3">
    <source>
        <dbReference type="Proteomes" id="UP000606044"/>
    </source>
</evidence>
<dbReference type="SMART" id="SM00869">
    <property type="entry name" value="Autotransporter"/>
    <property type="match status" value="1"/>
</dbReference>
<dbReference type="Gene3D" id="2.40.128.130">
    <property type="entry name" value="Autotransporter beta-domain"/>
    <property type="match status" value="1"/>
</dbReference>
<keyword evidence="3" id="KW-1185">Reference proteome</keyword>
<dbReference type="InterPro" id="IPR006315">
    <property type="entry name" value="OM_autotransptr_brl_dom"/>
</dbReference>
<dbReference type="EMBL" id="BMCT01000001">
    <property type="protein sequence ID" value="GGF52944.1"/>
    <property type="molecule type" value="Genomic_DNA"/>
</dbReference>
<dbReference type="SUPFAM" id="SSF103515">
    <property type="entry name" value="Autotransporter"/>
    <property type="match status" value="1"/>
</dbReference>
<evidence type="ECO:0000259" key="1">
    <source>
        <dbReference type="PROSITE" id="PS51208"/>
    </source>
</evidence>
<dbReference type="PROSITE" id="PS51208">
    <property type="entry name" value="AUTOTRANSPORTER"/>
    <property type="match status" value="1"/>
</dbReference>
<evidence type="ECO:0000313" key="2">
    <source>
        <dbReference type="EMBL" id="GGF52944.1"/>
    </source>
</evidence>
<protein>
    <recommendedName>
        <fullName evidence="1">Autotransporter domain-containing protein</fullName>
    </recommendedName>
</protein>
<comment type="caution">
    <text evidence="2">The sequence shown here is derived from an EMBL/GenBank/DDBJ whole genome shotgun (WGS) entry which is preliminary data.</text>
</comment>
<dbReference type="Pfam" id="PF03797">
    <property type="entry name" value="Autotransporter"/>
    <property type="match status" value="1"/>
</dbReference>
<proteinExistence type="predicted"/>
<dbReference type="InterPro" id="IPR036709">
    <property type="entry name" value="Autotransporte_beta_dom_sf"/>
</dbReference>
<reference evidence="2" key="2">
    <citation type="submission" date="2020-09" db="EMBL/GenBank/DDBJ databases">
        <authorList>
            <person name="Sun Q."/>
            <person name="Sedlacek I."/>
        </authorList>
    </citation>
    <scope>NUCLEOTIDE SEQUENCE</scope>
    <source>
        <strain evidence="2">CCM 7897</strain>
    </source>
</reference>
<feature type="domain" description="Autotransporter" evidence="1">
    <location>
        <begin position="774"/>
        <end position="1053"/>
    </location>
</feature>
<dbReference type="NCBIfam" id="TIGR01414">
    <property type="entry name" value="autotrans_barl"/>
    <property type="match status" value="1"/>
</dbReference>
<dbReference type="InterPro" id="IPR005546">
    <property type="entry name" value="Autotransporte_beta"/>
</dbReference>
<sequence length="1053" mass="105280">MLGYLPICCGGDCVVSKKASLTSSLLTSCAHFTVVGLALCAGSGAALAQSLSPYSGVTDSFLGSGALMPASSPGTAGTIDTSGLVSTISIISSLAVGSSSGATSYTTLDYGTTGTFLTGIRGNTIVGNYVVPGTTATGGLLYNMSTGQWSAMPEATANGVNYPGAIGSSPYGPSFGNMGGVLRTVGSYITSASSPYDLSYLYDAAAAPGQQLTTLVYPSSGSDPTLYTIAHSTFGNTVVGNYDTRLATGNAFIYSISTGTYVTNNMPGAVSTTAYGVYGDMIAGGYANVAPGGGIGFEHGYLYNTLTGTWTTYDHPGAIITHLEGITGAGRSGEYNMVADWVTADGVVHAGVLHVDALGVATWYEINIPGAALVSSNSAYGDTVVGIYLLPGSSTPYGYVATIPGIYNPIRNTGTLTSDAVNTAALSGRKGDDIVNSGTVLMTGNGGVGMRGETYGVLTNLGTVQATGVVGAAVELHGVYGTFLNYGTIQAPAVADALRTGPDSYGTVIVNAGVIDGRIAATAGPEKRFENSGWLGVSGTGVSITHLLSGTFVQTAAGTLSLRVTSTGNDFLGITGTARLAGTLAVPFQTSTLANSYNLIAATGGISGTFTTLATSGLPSYVGASLDYSTNNVVLKLTSQMAQQAGFSANQSATGGAVDSVFNSGVTSATGNATAAALGSLYGLGPVQLGAALNALSGEAHASEQSVLLTDGLFTRQALLGRLRQLSYGGASDATAALGYGGDALAYSADPQGKPSGAGASIAKALKAPVTEPDQTRGLAMWAQGYGSWGSLDGNGNASGISTSLGGILAGFDKRLGPDTTMGVALGYSQSNATVGALASSAQADSGIIAAYAGTNLGAWSLRGGVSYTLSQVDTTRTVQAVVFADRASAQYNAGLAQVFGEVGYGLSYGAVALEPFAGLAWAHLNTQGFTETASAVGLTSGGSSSDVGYSTLGLRVASDIALANGMVLAPHVSAAWQYAFGDVTPTAALGFAGLTGTGFTVSGVPIAANTALFDVGADLKLNTAVKVSLSYVGEFASSAQQNAVKGSFTWNF</sequence>
<accession>A0A917BPL7</accession>
<reference evidence="2" key="1">
    <citation type="journal article" date="2014" name="Int. J. Syst. Evol. Microbiol.">
        <title>Complete genome sequence of Corynebacterium casei LMG S-19264T (=DSM 44701T), isolated from a smear-ripened cheese.</title>
        <authorList>
            <consortium name="US DOE Joint Genome Institute (JGI-PGF)"/>
            <person name="Walter F."/>
            <person name="Albersmeier A."/>
            <person name="Kalinowski J."/>
            <person name="Ruckert C."/>
        </authorList>
    </citation>
    <scope>NUCLEOTIDE SEQUENCE</scope>
    <source>
        <strain evidence="2">CCM 7897</strain>
    </source>
</reference>
<gene>
    <name evidence="2" type="ORF">GCM10007301_10540</name>
</gene>